<reference evidence="1 2" key="2">
    <citation type="submission" date="2018-10" db="EMBL/GenBank/DDBJ databases">
        <authorList>
            <consortium name="Pathogen Informatics"/>
        </authorList>
    </citation>
    <scope>NUCLEOTIDE SEQUENCE [LARGE SCALE GENOMIC DNA]</scope>
</reference>
<reference evidence="3" key="1">
    <citation type="submission" date="2017-02" db="UniProtKB">
        <authorList>
            <consortium name="WormBaseParasite"/>
        </authorList>
    </citation>
    <scope>IDENTIFICATION</scope>
</reference>
<sequence length="45" mass="5367">MTRALVVMNVKSQSQILHDPRIIQIMYVVKYNYSNLMLLRVPIYL</sequence>
<proteinExistence type="predicted"/>
<keyword evidence="2" id="KW-1185">Reference proteome</keyword>
<protein>
    <submittedName>
        <fullName evidence="1 3">Uncharacterized protein</fullName>
    </submittedName>
</protein>
<organism evidence="3">
    <name type="scientific">Enterobius vermicularis</name>
    <name type="common">Human pinworm</name>
    <dbReference type="NCBI Taxonomy" id="51028"/>
    <lineage>
        <taxon>Eukaryota</taxon>
        <taxon>Metazoa</taxon>
        <taxon>Ecdysozoa</taxon>
        <taxon>Nematoda</taxon>
        <taxon>Chromadorea</taxon>
        <taxon>Rhabditida</taxon>
        <taxon>Spirurina</taxon>
        <taxon>Oxyuridomorpha</taxon>
        <taxon>Oxyuroidea</taxon>
        <taxon>Oxyuridae</taxon>
        <taxon>Enterobius</taxon>
    </lineage>
</organism>
<accession>A0A0N4V431</accession>
<evidence type="ECO:0000313" key="2">
    <source>
        <dbReference type="Proteomes" id="UP000274131"/>
    </source>
</evidence>
<dbReference type="WBParaSite" id="EVEC_0000484101-mRNA-1">
    <property type="protein sequence ID" value="EVEC_0000484101-mRNA-1"/>
    <property type="gene ID" value="EVEC_0000484101"/>
</dbReference>
<evidence type="ECO:0000313" key="1">
    <source>
        <dbReference type="EMBL" id="VDD89798.1"/>
    </source>
</evidence>
<name>A0A0N4V431_ENTVE</name>
<dbReference type="EMBL" id="UXUI01007890">
    <property type="protein sequence ID" value="VDD89798.1"/>
    <property type="molecule type" value="Genomic_DNA"/>
</dbReference>
<gene>
    <name evidence="1" type="ORF">EVEC_LOCUS4549</name>
</gene>
<evidence type="ECO:0000313" key="3">
    <source>
        <dbReference type="WBParaSite" id="EVEC_0000484101-mRNA-1"/>
    </source>
</evidence>
<dbReference type="AlphaFoldDB" id="A0A0N4V431"/>
<dbReference type="Proteomes" id="UP000274131">
    <property type="component" value="Unassembled WGS sequence"/>
</dbReference>